<evidence type="ECO:0008006" key="4">
    <source>
        <dbReference type="Google" id="ProtNLM"/>
    </source>
</evidence>
<sequence>MSNNEEWKKKYISNNERVSIGRKKQSNRSILNKEQYYTELIDYNNGMFDGKHFHFEKKWIKKKDYDNFLENRKRIRHIALKKIKFKNYGFGVVLFFIFCFLGIGIPALPEISSLNISLSDIKNHYFWKHFEEFLKTMVPSEISSFI</sequence>
<dbReference type="EMBL" id="FLQW01005801">
    <property type="protein sequence ID" value="SBS99478.1"/>
    <property type="molecule type" value="Genomic_DNA"/>
</dbReference>
<feature type="transmembrane region" description="Helical" evidence="1">
    <location>
        <begin position="88"/>
        <end position="108"/>
    </location>
</feature>
<evidence type="ECO:0000313" key="2">
    <source>
        <dbReference type="EMBL" id="SBS99478.1"/>
    </source>
</evidence>
<dbReference type="InterPro" id="IPR022139">
    <property type="entry name" value="Fam-L/Fam-M-like_plasmodium"/>
</dbReference>
<evidence type="ECO:0000256" key="1">
    <source>
        <dbReference type="SAM" id="Phobius"/>
    </source>
</evidence>
<proteinExistence type="predicted"/>
<keyword evidence="1" id="KW-0472">Membrane</keyword>
<dbReference type="Pfam" id="PF12420">
    <property type="entry name" value="DUF3671"/>
    <property type="match status" value="1"/>
</dbReference>
<keyword evidence="1" id="KW-1133">Transmembrane helix</keyword>
<keyword evidence="1" id="KW-0812">Transmembrane</keyword>
<name>A0A1A8X4F9_PLAMA</name>
<organism evidence="2 3">
    <name type="scientific">Plasmodium malariae</name>
    <dbReference type="NCBI Taxonomy" id="5858"/>
    <lineage>
        <taxon>Eukaryota</taxon>
        <taxon>Sar</taxon>
        <taxon>Alveolata</taxon>
        <taxon>Apicomplexa</taxon>
        <taxon>Aconoidasida</taxon>
        <taxon>Haemosporida</taxon>
        <taxon>Plasmodiidae</taxon>
        <taxon>Plasmodium</taxon>
        <taxon>Plasmodium (Plasmodium)</taxon>
    </lineage>
</organism>
<dbReference type="AlphaFoldDB" id="A0A1A8X4F9"/>
<dbReference type="Proteomes" id="UP000078597">
    <property type="component" value="Unassembled WGS sequence"/>
</dbReference>
<gene>
    <name evidence="2" type="ORF">PMALA_070180</name>
</gene>
<accession>A0A1A8X4F9</accession>
<protein>
    <recommendedName>
        <fullName evidence="4">Fam-m protein</fullName>
    </recommendedName>
</protein>
<evidence type="ECO:0000313" key="3">
    <source>
        <dbReference type="Proteomes" id="UP000078597"/>
    </source>
</evidence>
<reference evidence="3" key="1">
    <citation type="submission" date="2016-05" db="EMBL/GenBank/DDBJ databases">
        <authorList>
            <person name="Naeem Raeece"/>
        </authorList>
    </citation>
    <scope>NUCLEOTIDE SEQUENCE [LARGE SCALE GENOMIC DNA]</scope>
</reference>